<gene>
    <name evidence="3" type="ORF">G3I53_05165</name>
</gene>
<sequence length="48" mass="5048">MTATAATVTATRARTGGPQEDGPKILEHVMGWTLVVVLAMLVTRLGLL</sequence>
<name>A0A6G3QQ30_9ACTN</name>
<feature type="region of interest" description="Disordered" evidence="1">
    <location>
        <begin position="1"/>
        <end position="23"/>
    </location>
</feature>
<evidence type="ECO:0000313" key="3">
    <source>
        <dbReference type="EMBL" id="NEA85455.1"/>
    </source>
</evidence>
<reference evidence="3" key="1">
    <citation type="submission" date="2020-01" db="EMBL/GenBank/DDBJ databases">
        <title>Insect and environment-associated Actinomycetes.</title>
        <authorList>
            <person name="Currrie C."/>
            <person name="Chevrette M."/>
            <person name="Carlson C."/>
            <person name="Stubbendieck R."/>
            <person name="Wendt-Pienkowski E."/>
        </authorList>
    </citation>
    <scope>NUCLEOTIDE SEQUENCE</scope>
    <source>
        <strain evidence="3">SID14436</strain>
    </source>
</reference>
<proteinExistence type="predicted"/>
<keyword evidence="2" id="KW-0812">Transmembrane</keyword>
<dbReference type="EMBL" id="JAAGMD010000139">
    <property type="protein sequence ID" value="NEA85455.1"/>
    <property type="molecule type" value="Genomic_DNA"/>
</dbReference>
<dbReference type="NCBIfam" id="NF033485">
    <property type="entry name" value="small_SCO1431"/>
    <property type="match status" value="1"/>
</dbReference>
<dbReference type="AlphaFoldDB" id="A0A6G3QQ30"/>
<protein>
    <submittedName>
        <fullName evidence="3">SCO1431 family membrane protein</fullName>
    </submittedName>
</protein>
<dbReference type="InterPro" id="IPR047816">
    <property type="entry name" value="SCO1431-like"/>
</dbReference>
<keyword evidence="2" id="KW-1133">Transmembrane helix</keyword>
<comment type="caution">
    <text evidence="3">The sequence shown here is derived from an EMBL/GenBank/DDBJ whole genome shotgun (WGS) entry which is preliminary data.</text>
</comment>
<keyword evidence="2" id="KW-0472">Membrane</keyword>
<organism evidence="3">
    <name type="scientific">Streptomyces sp. SID14436</name>
    <dbReference type="NCBI Taxonomy" id="2706070"/>
    <lineage>
        <taxon>Bacteria</taxon>
        <taxon>Bacillati</taxon>
        <taxon>Actinomycetota</taxon>
        <taxon>Actinomycetes</taxon>
        <taxon>Kitasatosporales</taxon>
        <taxon>Streptomycetaceae</taxon>
        <taxon>Streptomyces</taxon>
    </lineage>
</organism>
<feature type="compositionally biased region" description="Low complexity" evidence="1">
    <location>
        <begin position="1"/>
        <end position="15"/>
    </location>
</feature>
<accession>A0A6G3QQ30</accession>
<evidence type="ECO:0000256" key="1">
    <source>
        <dbReference type="SAM" id="MobiDB-lite"/>
    </source>
</evidence>
<dbReference type="RefSeq" id="WP_164333228.1">
    <property type="nucleotide sequence ID" value="NZ_JAAGMD010000139.1"/>
</dbReference>
<evidence type="ECO:0000256" key="2">
    <source>
        <dbReference type="SAM" id="Phobius"/>
    </source>
</evidence>
<feature type="transmembrane region" description="Helical" evidence="2">
    <location>
        <begin position="29"/>
        <end position="47"/>
    </location>
</feature>